<gene>
    <name evidence="3" type="ORF">J2736_003600</name>
</gene>
<protein>
    <submittedName>
        <fullName evidence="3">CheY-like chemotaxis protein</fullName>
    </submittedName>
</protein>
<comment type="caution">
    <text evidence="3">The sequence shown here is derived from an EMBL/GenBank/DDBJ whole genome shotgun (WGS) entry which is preliminary data.</text>
</comment>
<dbReference type="InterPro" id="IPR001789">
    <property type="entry name" value="Sig_transdc_resp-reg_receiver"/>
</dbReference>
<keyword evidence="4" id="KW-1185">Reference proteome</keyword>
<evidence type="ECO:0000313" key="3">
    <source>
        <dbReference type="EMBL" id="MDR6552394.1"/>
    </source>
</evidence>
<reference evidence="3 4" key="1">
    <citation type="submission" date="2023-07" db="EMBL/GenBank/DDBJ databases">
        <title>Sorghum-associated microbial communities from plants grown in Nebraska, USA.</title>
        <authorList>
            <person name="Schachtman D."/>
        </authorList>
    </citation>
    <scope>NUCLEOTIDE SEQUENCE [LARGE SCALE GENOMIC DNA]</scope>
    <source>
        <strain evidence="3 4">CC258</strain>
    </source>
</reference>
<feature type="domain" description="Response regulatory" evidence="2">
    <location>
        <begin position="3"/>
        <end position="50"/>
    </location>
</feature>
<name>A0ABU1NYM3_9BACL</name>
<dbReference type="Gene3D" id="3.40.50.2300">
    <property type="match status" value="1"/>
</dbReference>
<dbReference type="SUPFAM" id="SSF52172">
    <property type="entry name" value="CheY-like"/>
    <property type="match status" value="1"/>
</dbReference>
<sequence length="50" mass="5883">MTTIMVVDDEKHIRELIRLYLEDEGMEVVEMSNGAEAWLYYVASGRFNRT</sequence>
<dbReference type="EMBL" id="JAVDSB010000006">
    <property type="protein sequence ID" value="MDR6552394.1"/>
    <property type="molecule type" value="Genomic_DNA"/>
</dbReference>
<evidence type="ECO:0000259" key="2">
    <source>
        <dbReference type="PROSITE" id="PS50110"/>
    </source>
</evidence>
<evidence type="ECO:0000313" key="4">
    <source>
        <dbReference type="Proteomes" id="UP001267290"/>
    </source>
</evidence>
<dbReference type="Pfam" id="PF00072">
    <property type="entry name" value="Response_reg"/>
    <property type="match status" value="1"/>
</dbReference>
<accession>A0ABU1NYM3</accession>
<dbReference type="InterPro" id="IPR011006">
    <property type="entry name" value="CheY-like_superfamily"/>
</dbReference>
<organism evidence="3 4">
    <name type="scientific">Paenibacillus qinlingensis</name>
    <dbReference type="NCBI Taxonomy" id="1837343"/>
    <lineage>
        <taxon>Bacteria</taxon>
        <taxon>Bacillati</taxon>
        <taxon>Bacillota</taxon>
        <taxon>Bacilli</taxon>
        <taxon>Bacillales</taxon>
        <taxon>Paenibacillaceae</taxon>
        <taxon>Paenibacillus</taxon>
    </lineage>
</organism>
<proteinExistence type="predicted"/>
<comment type="caution">
    <text evidence="1">Lacks conserved residue(s) required for the propagation of feature annotation.</text>
</comment>
<evidence type="ECO:0000256" key="1">
    <source>
        <dbReference type="PROSITE-ProRule" id="PRU00169"/>
    </source>
</evidence>
<dbReference type="PROSITE" id="PS50110">
    <property type="entry name" value="RESPONSE_REGULATORY"/>
    <property type="match status" value="1"/>
</dbReference>
<dbReference type="Proteomes" id="UP001267290">
    <property type="component" value="Unassembled WGS sequence"/>
</dbReference>